<evidence type="ECO:0000313" key="3">
    <source>
        <dbReference type="EMBL" id="KYQ94041.1"/>
    </source>
</evidence>
<dbReference type="InterPro" id="IPR050868">
    <property type="entry name" value="ELMO_domain-containing"/>
</dbReference>
<feature type="region of interest" description="Disordered" evidence="1">
    <location>
        <begin position="529"/>
        <end position="561"/>
    </location>
</feature>
<feature type="compositionally biased region" description="Low complexity" evidence="1">
    <location>
        <begin position="766"/>
        <end position="778"/>
    </location>
</feature>
<dbReference type="PANTHER" id="PTHR12771:SF66">
    <property type="entry name" value="ELMO DOMAIN-CONTAINING PROTEIN F"/>
    <property type="match status" value="1"/>
</dbReference>
<feature type="compositionally biased region" description="Polar residues" evidence="1">
    <location>
        <begin position="620"/>
        <end position="654"/>
    </location>
</feature>
<feature type="compositionally biased region" description="Polar residues" evidence="1">
    <location>
        <begin position="1017"/>
        <end position="1027"/>
    </location>
</feature>
<keyword evidence="4" id="KW-1185">Reference proteome</keyword>
<dbReference type="FunCoup" id="A0A151ZJ70">
    <property type="interactions" value="738"/>
</dbReference>
<feature type="domain" description="ELMO" evidence="2">
    <location>
        <begin position="283"/>
        <end position="434"/>
    </location>
</feature>
<feature type="region of interest" description="Disordered" evidence="1">
    <location>
        <begin position="101"/>
        <end position="156"/>
    </location>
</feature>
<feature type="compositionally biased region" description="Low complexity" evidence="1">
    <location>
        <begin position="587"/>
        <end position="598"/>
    </location>
</feature>
<dbReference type="Pfam" id="PF04727">
    <property type="entry name" value="ELMO_CED12"/>
    <property type="match status" value="1"/>
</dbReference>
<dbReference type="PROSITE" id="PS51335">
    <property type="entry name" value="ELMO"/>
    <property type="match status" value="1"/>
</dbReference>
<feature type="compositionally biased region" description="Basic residues" evidence="1">
    <location>
        <begin position="745"/>
        <end position="756"/>
    </location>
</feature>
<feature type="region of interest" description="Disordered" evidence="1">
    <location>
        <begin position="580"/>
        <end position="656"/>
    </location>
</feature>
<name>A0A151ZJ70_TIELA</name>
<sequence length="1051" mass="116929">METIISENAVIVDNNSSTTGNNNNEDDLQASRKNLQDALAGLNLQFEDQDKLENSSDQKSELLIGATQTVVSFVFFNKQASLFNLLIQMLTTNTFSPASLQSNIPFQPSPTPITIKQPPQQQQQQQQQPQPQPQQQEGGNSSNQLNGSSNSAFSQSSNIIQNPKSSMMFNILHEAINSVSQQFQKNFYLYILEKQEHETVQGHDQLVAGCLSFINHMLSAAPTFFDFERYRQLLSSQGVNDLIKTYIKSVHPDTRSELLHFQKHKTNSIKIAKQTTSNDDKPSINSFLSRLLKMSFPSDQDQSDIDKLRKLGFETSEPIDELLSTGILGLRNLIYFSARYFRIYNEILEAQSSSQNPNPYSFIRVGMNLTNVLYEIYIEDENIYEIIFDQDDWFEELFCISFELFDEIWEREGKAEEDFIPVLVKTRTILSRLKWTNPDSIQSFQVTLGNVLDEMWTKIENNKEEKEMSARVGGLSDSILGLPYIPGAANSHLNGSGGSGNPSPTYRFQKFFGEKFKTHRKSTEFPVYMDDTSSVNSDKSSSSAHKEVVVREKEGHTHRIHTKSLSFKKLFSDLKFDHSNSSERKLSNSSQTSVNNNSYPPESAETTIPINSSNGGSSSLRESQQLQNPNESDLHSSTGVSSSVAGDSPDSPSQFEKLGSMAKKFIKTVKAKTKSGISSSTSSTNISNSNDSESANGNTLSQSVDNVNNDQSEKDAGKFIKSSGSYIYQTVKKATVKMAKKTKTITKRVKRKKVKKTNGDASLQMSNSGNSSPLNGSGVAHSSSKDAISIYANGDIEFKPSLDLDFDRNSDDSSYEYTDEEIEVDDDTNTIDDIQSMESSYDNSLNASKLIKSRSVEVLSKSQQEQQMLSENQPTTISITVSNEQQAQQQNTPGISSSTSQELLHPPMININSRTESEQSLTDAATLNSVLKQKQQQQQQQIKPNSSSGENSPRSNNGQSPNHSPKVSRSHTLDLKKPVLSRAPIPAQFIAQSKEQSPSLLAKSPSIKHLVNFFEVKSTTSSTTAPTLQREKSFKSTNDTSSNVDEEKSNQ</sequence>
<proteinExistence type="predicted"/>
<dbReference type="OMA" id="WFEELFC"/>
<feature type="compositionally biased region" description="Low complexity" evidence="1">
    <location>
        <begin position="117"/>
        <end position="156"/>
    </location>
</feature>
<evidence type="ECO:0000313" key="4">
    <source>
        <dbReference type="Proteomes" id="UP000076078"/>
    </source>
</evidence>
<feature type="compositionally biased region" description="Basic and acidic residues" evidence="1">
    <location>
        <begin position="544"/>
        <end position="557"/>
    </location>
</feature>
<feature type="compositionally biased region" description="Polar residues" evidence="1">
    <location>
        <begin position="695"/>
        <end position="710"/>
    </location>
</feature>
<dbReference type="OrthoDB" id="20623at2759"/>
<dbReference type="InParanoid" id="A0A151ZJ70"/>
<feature type="region of interest" description="Disordered" evidence="1">
    <location>
        <begin position="930"/>
        <end position="972"/>
    </location>
</feature>
<comment type="caution">
    <text evidence="3">The sequence shown here is derived from an EMBL/GenBank/DDBJ whole genome shotgun (WGS) entry which is preliminary data.</text>
</comment>
<dbReference type="PANTHER" id="PTHR12771">
    <property type="entry name" value="ENGULFMENT AND CELL MOTILITY"/>
    <property type="match status" value="1"/>
</dbReference>
<dbReference type="AlphaFoldDB" id="A0A151ZJ70"/>
<dbReference type="STRING" id="361077.A0A151ZJ70"/>
<feature type="compositionally biased region" description="Low complexity" evidence="1">
    <location>
        <begin position="674"/>
        <end position="694"/>
    </location>
</feature>
<feature type="compositionally biased region" description="Polar residues" evidence="1">
    <location>
        <begin position="942"/>
        <end position="967"/>
    </location>
</feature>
<dbReference type="EMBL" id="LODT01000022">
    <property type="protein sequence ID" value="KYQ94041.1"/>
    <property type="molecule type" value="Genomic_DNA"/>
</dbReference>
<feature type="region of interest" description="Disordered" evidence="1">
    <location>
        <begin position="1017"/>
        <end position="1051"/>
    </location>
</feature>
<feature type="compositionally biased region" description="Low complexity" evidence="1">
    <location>
        <begin position="530"/>
        <end position="543"/>
    </location>
</feature>
<feature type="region of interest" description="Disordered" evidence="1">
    <location>
        <begin position="745"/>
        <end position="782"/>
    </location>
</feature>
<protein>
    <submittedName>
        <fullName evidence="3">Engulfment and cell motility ELM family protein</fullName>
    </submittedName>
</protein>
<evidence type="ECO:0000259" key="2">
    <source>
        <dbReference type="PROSITE" id="PS51335"/>
    </source>
</evidence>
<accession>A0A151ZJ70</accession>
<feature type="region of interest" description="Disordered" evidence="1">
    <location>
        <begin position="670"/>
        <end position="716"/>
    </location>
</feature>
<feature type="compositionally biased region" description="Low complexity" evidence="1">
    <location>
        <begin position="932"/>
        <end position="941"/>
    </location>
</feature>
<dbReference type="Proteomes" id="UP000076078">
    <property type="component" value="Unassembled WGS sequence"/>
</dbReference>
<dbReference type="InterPro" id="IPR006816">
    <property type="entry name" value="ELMO_dom"/>
</dbReference>
<dbReference type="GO" id="GO:0005096">
    <property type="term" value="F:GTPase activator activity"/>
    <property type="evidence" value="ECO:0007669"/>
    <property type="project" value="TreeGrafter"/>
</dbReference>
<organism evidence="3 4">
    <name type="scientific">Tieghemostelium lacteum</name>
    <name type="common">Slime mold</name>
    <name type="synonym">Dictyostelium lacteum</name>
    <dbReference type="NCBI Taxonomy" id="361077"/>
    <lineage>
        <taxon>Eukaryota</taxon>
        <taxon>Amoebozoa</taxon>
        <taxon>Evosea</taxon>
        <taxon>Eumycetozoa</taxon>
        <taxon>Dictyostelia</taxon>
        <taxon>Dictyosteliales</taxon>
        <taxon>Raperosteliaceae</taxon>
        <taxon>Tieghemostelium</taxon>
    </lineage>
</organism>
<evidence type="ECO:0000256" key="1">
    <source>
        <dbReference type="SAM" id="MobiDB-lite"/>
    </source>
</evidence>
<gene>
    <name evidence="3" type="ORF">DLAC_04315</name>
</gene>
<reference evidence="3 4" key="1">
    <citation type="submission" date="2015-12" db="EMBL/GenBank/DDBJ databases">
        <title>Dictyostelia acquired genes for synthesis and detection of signals that induce cell-type specialization by lateral gene transfer from prokaryotes.</title>
        <authorList>
            <person name="Gloeckner G."/>
            <person name="Schaap P."/>
        </authorList>
    </citation>
    <scope>NUCLEOTIDE SEQUENCE [LARGE SCALE GENOMIC DNA]</scope>
    <source>
        <strain evidence="3 4">TK</strain>
    </source>
</reference>